<sequence>MEQIIFDNVTPAPLVGVTRLSSQIWQTNLVLEQGKCYLVSAASGKGKSTFVGIVYGLRHDYEGTATYGGHHLKKQTLGWWADYRQEKVSIVFQDLRLFPHLTALENILVKANLYSKTPDIQHITAMTDALSVTHLLEKKANTFSYGERQRIAIIRALAQPFQWLLLDEPFSHLDEKNIQAAAQLIEQECSKRKAGWVMASLSDAYGMNCDQVLYL</sequence>
<dbReference type="SUPFAM" id="SSF52540">
    <property type="entry name" value="P-loop containing nucleoside triphosphate hydrolases"/>
    <property type="match status" value="1"/>
</dbReference>
<protein>
    <submittedName>
        <fullName evidence="6">ABC-type lipoprotein export system, ATPase component</fullName>
    </submittedName>
</protein>
<name>A0A1I1N2R2_9BACT</name>
<proteinExistence type="inferred from homology"/>
<evidence type="ECO:0000313" key="6">
    <source>
        <dbReference type="EMBL" id="SFC91636.1"/>
    </source>
</evidence>
<dbReference type="OrthoDB" id="9802264at2"/>
<accession>A0A1I1N2R2</accession>
<keyword evidence="2" id="KW-0547">Nucleotide-binding</keyword>
<gene>
    <name evidence="6" type="ORF">SAMN05421780_11237</name>
</gene>
<dbReference type="PROSITE" id="PS50893">
    <property type="entry name" value="ABC_TRANSPORTER_2"/>
    <property type="match status" value="1"/>
</dbReference>
<dbReference type="AlphaFoldDB" id="A0A1I1N2R2"/>
<evidence type="ECO:0000256" key="3">
    <source>
        <dbReference type="ARBA" id="ARBA00022840"/>
    </source>
</evidence>
<dbReference type="InterPro" id="IPR003439">
    <property type="entry name" value="ABC_transporter-like_ATP-bd"/>
</dbReference>
<keyword evidence="4" id="KW-1278">Translocase</keyword>
<keyword evidence="3" id="KW-0067">ATP-binding</keyword>
<dbReference type="InterPro" id="IPR017871">
    <property type="entry name" value="ABC_transporter-like_CS"/>
</dbReference>
<evidence type="ECO:0000256" key="2">
    <source>
        <dbReference type="ARBA" id="ARBA00022741"/>
    </source>
</evidence>
<dbReference type="GO" id="GO:0005524">
    <property type="term" value="F:ATP binding"/>
    <property type="evidence" value="ECO:0007669"/>
    <property type="project" value="UniProtKB-KW"/>
</dbReference>
<dbReference type="PROSITE" id="PS00211">
    <property type="entry name" value="ABC_TRANSPORTER_1"/>
    <property type="match status" value="1"/>
</dbReference>
<evidence type="ECO:0000259" key="5">
    <source>
        <dbReference type="PROSITE" id="PS50893"/>
    </source>
</evidence>
<dbReference type="Gene3D" id="3.40.50.300">
    <property type="entry name" value="P-loop containing nucleotide triphosphate hydrolases"/>
    <property type="match status" value="1"/>
</dbReference>
<dbReference type="RefSeq" id="WP_091516081.1">
    <property type="nucleotide sequence ID" value="NZ_FOLE01000012.1"/>
</dbReference>
<dbReference type="GO" id="GO:0016887">
    <property type="term" value="F:ATP hydrolysis activity"/>
    <property type="evidence" value="ECO:0007669"/>
    <property type="project" value="InterPro"/>
</dbReference>
<evidence type="ECO:0000313" key="7">
    <source>
        <dbReference type="Proteomes" id="UP000199514"/>
    </source>
</evidence>
<feature type="domain" description="ABC transporter" evidence="5">
    <location>
        <begin position="4"/>
        <end position="215"/>
    </location>
</feature>
<dbReference type="EMBL" id="FOLE01000012">
    <property type="protein sequence ID" value="SFC91636.1"/>
    <property type="molecule type" value="Genomic_DNA"/>
</dbReference>
<dbReference type="STRING" id="927664.SAMN05421780_11237"/>
<keyword evidence="7" id="KW-1185">Reference proteome</keyword>
<keyword evidence="6" id="KW-0449">Lipoprotein</keyword>
<reference evidence="6 7" key="1">
    <citation type="submission" date="2016-10" db="EMBL/GenBank/DDBJ databases">
        <authorList>
            <person name="de Groot N.N."/>
        </authorList>
    </citation>
    <scope>NUCLEOTIDE SEQUENCE [LARGE SCALE GENOMIC DNA]</scope>
    <source>
        <strain evidence="6 7">DSM 6793</strain>
    </source>
</reference>
<organism evidence="6 7">
    <name type="scientific">Flexibacter flexilis DSM 6793</name>
    <dbReference type="NCBI Taxonomy" id="927664"/>
    <lineage>
        <taxon>Bacteria</taxon>
        <taxon>Pseudomonadati</taxon>
        <taxon>Bacteroidota</taxon>
        <taxon>Cytophagia</taxon>
        <taxon>Cytophagales</taxon>
        <taxon>Flexibacteraceae</taxon>
        <taxon>Flexibacter</taxon>
    </lineage>
</organism>
<evidence type="ECO:0000256" key="4">
    <source>
        <dbReference type="ARBA" id="ARBA00022967"/>
    </source>
</evidence>
<dbReference type="Proteomes" id="UP000199514">
    <property type="component" value="Unassembled WGS sequence"/>
</dbReference>
<comment type="similarity">
    <text evidence="1">Belongs to the ABC transporter superfamily.</text>
</comment>
<dbReference type="Pfam" id="PF00005">
    <property type="entry name" value="ABC_tran"/>
    <property type="match status" value="1"/>
</dbReference>
<dbReference type="PANTHER" id="PTHR42798:SF7">
    <property type="entry name" value="ALPHA-D-RIBOSE 1-METHYLPHOSPHONATE 5-TRIPHOSPHATE SYNTHASE SUBUNIT PHNL"/>
    <property type="match status" value="1"/>
</dbReference>
<evidence type="ECO:0000256" key="1">
    <source>
        <dbReference type="ARBA" id="ARBA00005417"/>
    </source>
</evidence>
<dbReference type="PANTHER" id="PTHR42798">
    <property type="entry name" value="LIPOPROTEIN-RELEASING SYSTEM ATP-BINDING PROTEIN LOLD"/>
    <property type="match status" value="1"/>
</dbReference>
<dbReference type="InterPro" id="IPR027417">
    <property type="entry name" value="P-loop_NTPase"/>
</dbReference>